<name>A0A1E8CGE3_9GAMM</name>
<keyword evidence="1" id="KW-1133">Transmembrane helix</keyword>
<protein>
    <recommendedName>
        <fullName evidence="3">DUF7939 domain-containing protein</fullName>
    </recommendedName>
</protein>
<dbReference type="AlphaFoldDB" id="A0A1E8CGE3"/>
<evidence type="ECO:0000313" key="5">
    <source>
        <dbReference type="Proteomes" id="UP000175669"/>
    </source>
</evidence>
<feature type="chain" id="PRO_5009211944" description="DUF7939 domain-containing protein" evidence="2">
    <location>
        <begin position="21"/>
        <end position="584"/>
    </location>
</feature>
<keyword evidence="1" id="KW-0812">Transmembrane</keyword>
<keyword evidence="2" id="KW-0732">Signal</keyword>
<proteinExistence type="predicted"/>
<evidence type="ECO:0000313" key="4">
    <source>
        <dbReference type="EMBL" id="OFE11456.1"/>
    </source>
</evidence>
<dbReference type="InterPro" id="IPR025738">
    <property type="entry name" value="BatD"/>
</dbReference>
<dbReference type="PANTHER" id="PTHR40940">
    <property type="entry name" value="PROTEIN BATD-RELATED"/>
    <property type="match status" value="1"/>
</dbReference>
<evidence type="ECO:0000259" key="3">
    <source>
        <dbReference type="Pfam" id="PF25607"/>
    </source>
</evidence>
<feature type="transmembrane region" description="Helical" evidence="1">
    <location>
        <begin position="424"/>
        <end position="445"/>
    </location>
</feature>
<dbReference type="Pfam" id="PF13584">
    <property type="entry name" value="BatD"/>
    <property type="match status" value="1"/>
</dbReference>
<dbReference type="Proteomes" id="UP000175669">
    <property type="component" value="Unassembled WGS sequence"/>
</dbReference>
<comment type="caution">
    <text evidence="4">The sequence shown here is derived from an EMBL/GenBank/DDBJ whole genome shotgun (WGS) entry which is preliminary data.</text>
</comment>
<feature type="signal peptide" evidence="2">
    <location>
        <begin position="1"/>
        <end position="20"/>
    </location>
</feature>
<keyword evidence="5" id="KW-1185">Reference proteome</keyword>
<dbReference type="STRING" id="1524254.PHACT_12965"/>
<sequence>MLTLTLLALVLLTLPTSVLAQQARVETELDRTELARGETVTLRIRVYGQQGGVAIDLDPLREQFEIVSTRSASHLRSVNNRIESWTDYMLVLFPLELGEQQIPPVGVAGQFTDPYTITVNEPSVSGLASGQDVHMETVISKESVYVQEQLLFTIRLYYTIAGIRNPNFTEVEPENTVVQLLGQPHQYEQLIDGQRYGVYEKNYVLFPQRSGPLEIPNIVFRGELTDGSSNFVFRNPNMRPVTAFAPGYSIDVKGRPDAFPTDSTWLPASDIRVEERWSDDITRLQPGQSVTRTLTVTGNGLDGAALPPLGRPEIDKMNVYPEPPVIERSIIDGNVVGSRTETYELVATENGSVVIPEINLPWWDVNNDSLRQAIVPSSFIVVEAPGSADIADEAATDPASDGAPGNLLQPEITDELLSGRQTPAWILSSVFALLALVALIAWWFWQRNRQTTSSKPTVVRTPVYERDIAEGQEKLAFKQLESSLAAAEPLQIRQHLIAWGRQYFRDAGLHNLDDLSARFANSELTASCQALQAAMYGSSQDQTFGRTERDQLSSLLSAERRAHLKNDQRLQQAQHFDLPPLYRQ</sequence>
<reference evidence="5" key="1">
    <citation type="submission" date="2016-07" db="EMBL/GenBank/DDBJ databases">
        <authorList>
            <person name="Florea S."/>
            <person name="Webb J.S."/>
            <person name="Jaromczyk J."/>
            <person name="Schardl C.L."/>
        </authorList>
    </citation>
    <scope>NUCLEOTIDE SEQUENCE [LARGE SCALE GENOMIC DNA]</scope>
    <source>
        <strain evidence="5">KCTC 42131</strain>
    </source>
</reference>
<keyword evidence="1" id="KW-0472">Membrane</keyword>
<evidence type="ECO:0000256" key="1">
    <source>
        <dbReference type="SAM" id="Phobius"/>
    </source>
</evidence>
<dbReference type="PANTHER" id="PTHR40940:SF1">
    <property type="entry name" value="PROTEIN BATD"/>
    <property type="match status" value="1"/>
</dbReference>
<dbReference type="InterPro" id="IPR057699">
    <property type="entry name" value="DUF7939"/>
</dbReference>
<dbReference type="Pfam" id="PF25607">
    <property type="entry name" value="DUF7939"/>
    <property type="match status" value="1"/>
</dbReference>
<accession>A0A1E8CGE3</accession>
<dbReference type="EMBL" id="MASR01000002">
    <property type="protein sequence ID" value="OFE11456.1"/>
    <property type="molecule type" value="Genomic_DNA"/>
</dbReference>
<organism evidence="4 5">
    <name type="scientific">Pseudohongiella acticola</name>
    <dbReference type="NCBI Taxonomy" id="1524254"/>
    <lineage>
        <taxon>Bacteria</taxon>
        <taxon>Pseudomonadati</taxon>
        <taxon>Pseudomonadota</taxon>
        <taxon>Gammaproteobacteria</taxon>
        <taxon>Pseudomonadales</taxon>
        <taxon>Pseudohongiellaceae</taxon>
        <taxon>Pseudohongiella</taxon>
    </lineage>
</organism>
<feature type="domain" description="DUF7939" evidence="3">
    <location>
        <begin position="474"/>
        <end position="542"/>
    </location>
</feature>
<gene>
    <name evidence="4" type="ORF">PHACT_12965</name>
</gene>
<evidence type="ECO:0000256" key="2">
    <source>
        <dbReference type="SAM" id="SignalP"/>
    </source>
</evidence>